<protein>
    <submittedName>
        <fullName evidence="1">Uncharacterized protein</fullName>
    </submittedName>
</protein>
<accession>A0A8S5NWH5</accession>
<reference evidence="1" key="1">
    <citation type="journal article" date="2021" name="Proc. Natl. Acad. Sci. U.S.A.">
        <title>A Catalog of Tens of Thousands of Viruses from Human Metagenomes Reveals Hidden Associations with Chronic Diseases.</title>
        <authorList>
            <person name="Tisza M.J."/>
            <person name="Buck C.B."/>
        </authorList>
    </citation>
    <scope>NUCLEOTIDE SEQUENCE</scope>
    <source>
        <strain evidence="1">Ct4Ap70</strain>
    </source>
</reference>
<proteinExistence type="predicted"/>
<dbReference type="EMBL" id="BK015274">
    <property type="protein sequence ID" value="DAD99097.1"/>
    <property type="molecule type" value="Genomic_DNA"/>
</dbReference>
<evidence type="ECO:0000313" key="1">
    <source>
        <dbReference type="EMBL" id="DAD99097.1"/>
    </source>
</evidence>
<sequence length="36" mass="4452">MQTKQKNYVTTCKKYCKDYLKEISNNTDLFLYLKRE</sequence>
<name>A0A8S5NWH5_9CAUD</name>
<organism evidence="1">
    <name type="scientific">Siphoviridae sp. ct4Ap70</name>
    <dbReference type="NCBI Taxonomy" id="2825328"/>
    <lineage>
        <taxon>Viruses</taxon>
        <taxon>Duplodnaviria</taxon>
        <taxon>Heunggongvirae</taxon>
        <taxon>Uroviricota</taxon>
        <taxon>Caudoviricetes</taxon>
    </lineage>
</organism>